<feature type="binding site" evidence="11">
    <location>
        <position position="45"/>
    </location>
    <ligand>
        <name>L-glutamine</name>
        <dbReference type="ChEBI" id="CHEBI:58359"/>
    </ligand>
</feature>
<feature type="active site" evidence="11">
    <location>
        <position position="329"/>
    </location>
</feature>
<keyword evidence="11" id="KW-0028">Amino-acid biosynthesis</keyword>
<dbReference type="GO" id="GO:0006541">
    <property type="term" value="P:glutamine metabolic process"/>
    <property type="evidence" value="ECO:0007669"/>
    <property type="project" value="InterPro"/>
</dbReference>
<keyword evidence="14" id="KW-1185">Reference proteome</keyword>
<dbReference type="STRING" id="180163.SAMN02745174_00448"/>
<dbReference type="UniPathway" id="UPA00070">
    <property type="reaction ID" value="UER00115"/>
</dbReference>
<feature type="binding site" evidence="11">
    <location>
        <position position="220"/>
    </location>
    <ligand>
        <name>L-glutamine</name>
        <dbReference type="ChEBI" id="CHEBI:58359"/>
    </ligand>
</feature>
<evidence type="ECO:0000256" key="2">
    <source>
        <dbReference type="ARBA" id="ARBA00005077"/>
    </source>
</evidence>
<dbReference type="Pfam" id="PF00988">
    <property type="entry name" value="CPSase_sm_chain"/>
    <property type="match status" value="1"/>
</dbReference>
<dbReference type="InterPro" id="IPR029062">
    <property type="entry name" value="Class_I_gatase-like"/>
</dbReference>
<feature type="active site" evidence="11">
    <location>
        <position position="327"/>
    </location>
</feature>
<keyword evidence="4 11" id="KW-0436">Ligase</keyword>
<feature type="binding site" evidence="11">
    <location>
        <position position="218"/>
    </location>
    <ligand>
        <name>L-glutamine</name>
        <dbReference type="ChEBI" id="CHEBI:58359"/>
    </ligand>
</feature>
<dbReference type="Proteomes" id="UP000191153">
    <property type="component" value="Unassembled WGS sequence"/>
</dbReference>
<evidence type="ECO:0000256" key="8">
    <source>
        <dbReference type="ARBA" id="ARBA00022975"/>
    </source>
</evidence>
<keyword evidence="7 11" id="KW-0315">Glutamine amidotransferase</keyword>
<feature type="domain" description="Carbamoyl-phosphate synthase small subunit N-terminal" evidence="12">
    <location>
        <begin position="1"/>
        <end position="131"/>
    </location>
</feature>
<dbReference type="PRINTS" id="PR00096">
    <property type="entry name" value="GATASE"/>
</dbReference>
<keyword evidence="8 11" id="KW-0665">Pyrimidine biosynthesis</keyword>
<evidence type="ECO:0000313" key="13">
    <source>
        <dbReference type="EMBL" id="SJZ42469.1"/>
    </source>
</evidence>
<dbReference type="GO" id="GO:0005524">
    <property type="term" value="F:ATP binding"/>
    <property type="evidence" value="ECO:0007669"/>
    <property type="project" value="UniProtKB-UniRule"/>
</dbReference>
<dbReference type="EC" id="6.3.5.5" evidence="11"/>
<evidence type="ECO:0000256" key="9">
    <source>
        <dbReference type="ARBA" id="ARBA00048816"/>
    </source>
</evidence>
<dbReference type="EMBL" id="FUWX01000005">
    <property type="protein sequence ID" value="SJZ42469.1"/>
    <property type="molecule type" value="Genomic_DNA"/>
</dbReference>
<evidence type="ECO:0000313" key="14">
    <source>
        <dbReference type="Proteomes" id="UP000191153"/>
    </source>
</evidence>
<evidence type="ECO:0000256" key="6">
    <source>
        <dbReference type="ARBA" id="ARBA00022840"/>
    </source>
</evidence>
<dbReference type="InterPro" id="IPR050472">
    <property type="entry name" value="Anth_synth/Amidotransfase"/>
</dbReference>
<comment type="pathway">
    <text evidence="2 11">Amino-acid biosynthesis; L-arginine biosynthesis; carbamoyl phosphate from bicarbonate: step 1/1.</text>
</comment>
<feature type="binding site" evidence="11">
    <location>
        <position position="289"/>
    </location>
    <ligand>
        <name>L-glutamine</name>
        <dbReference type="ChEBI" id="CHEBI:58359"/>
    </ligand>
</feature>
<dbReference type="GO" id="GO:0006526">
    <property type="term" value="P:L-arginine biosynthetic process"/>
    <property type="evidence" value="ECO:0007669"/>
    <property type="project" value="UniProtKB-UniRule"/>
</dbReference>
<evidence type="ECO:0000256" key="10">
    <source>
        <dbReference type="ARBA" id="ARBA00049285"/>
    </source>
</evidence>
<dbReference type="SUPFAM" id="SSF52021">
    <property type="entry name" value="Carbamoyl phosphate synthetase, small subunit N-terminal domain"/>
    <property type="match status" value="1"/>
</dbReference>
<dbReference type="SMART" id="SM01097">
    <property type="entry name" value="CPSase_sm_chain"/>
    <property type="match status" value="1"/>
</dbReference>
<dbReference type="AlphaFoldDB" id="A0A1T4KJ77"/>
<dbReference type="Gene3D" id="3.50.30.20">
    <property type="entry name" value="Carbamoyl-phosphate synthase small subunit, N-terminal domain"/>
    <property type="match status" value="1"/>
</dbReference>
<dbReference type="NCBIfam" id="TIGR01368">
    <property type="entry name" value="CPSaseIIsmall"/>
    <property type="match status" value="1"/>
</dbReference>
<feature type="binding site" evidence="11">
    <location>
        <position position="290"/>
    </location>
    <ligand>
        <name>L-glutamine</name>
        <dbReference type="ChEBI" id="CHEBI:58359"/>
    </ligand>
</feature>
<keyword evidence="11" id="KW-0055">Arginine biosynthesis</keyword>
<dbReference type="GO" id="GO:0006207">
    <property type="term" value="P:'de novo' pyrimidine nucleobase biosynthetic process"/>
    <property type="evidence" value="ECO:0007669"/>
    <property type="project" value="InterPro"/>
</dbReference>
<dbReference type="PRINTS" id="PR00097">
    <property type="entry name" value="ANTSNTHASEII"/>
</dbReference>
<name>A0A1T4KJ77_9FUSO</name>
<reference evidence="13 14" key="1">
    <citation type="submission" date="2017-02" db="EMBL/GenBank/DDBJ databases">
        <authorList>
            <person name="Peterson S.W."/>
        </authorList>
    </citation>
    <scope>NUCLEOTIDE SEQUENCE [LARGE SCALE GENOMIC DNA]</scope>
    <source>
        <strain evidence="13 14">ATCC 700028</strain>
    </source>
</reference>
<dbReference type="NCBIfam" id="NF009475">
    <property type="entry name" value="PRK12838.1"/>
    <property type="match status" value="1"/>
</dbReference>
<dbReference type="PRINTS" id="PR00099">
    <property type="entry name" value="CPSGATASE"/>
</dbReference>
<dbReference type="HAMAP" id="MF_01209">
    <property type="entry name" value="CPSase_S_chain"/>
    <property type="match status" value="1"/>
</dbReference>
<evidence type="ECO:0000256" key="5">
    <source>
        <dbReference type="ARBA" id="ARBA00022741"/>
    </source>
</evidence>
<feature type="active site" description="Nucleophile" evidence="11">
    <location>
        <position position="245"/>
    </location>
</feature>
<sequence length="356" mass="40006">MKGKLILENGMIFEGKIFGELGETVGELVFNTGMTGYQELLTDPSYHGQIVVMTYPMIGNYGINLEDLESDGVKVKGFIIKEDAKLPNNFRCEMTLDGFLRQHNVVAFKGVDTRYLTKVIREEGAMKALITSKELTQKEIRELFDGFSNKDAVEIVSTKETYEIPGNGLRIGVMDFGVKRNILRNFEKRDCHMVVFPWNTSAEEMAKYNLDGIFLSNGPGDPAELGNVIDEIKKLVGKMPIVGICLGHQLLAWALGGTTTKLKYGHRGCNHPVKDLDRNKIYITSQNHGYVVDKVPEVMRVTHVNLNDNSIEGMKSDDLRIMCVQYHPEAWPGPSDSEYLFDDFLQVLKGEATNVR</sequence>
<evidence type="ECO:0000256" key="7">
    <source>
        <dbReference type="ARBA" id="ARBA00022962"/>
    </source>
</evidence>
<dbReference type="InterPro" id="IPR017926">
    <property type="entry name" value="GATASE"/>
</dbReference>
<comment type="subunit">
    <text evidence="11">Composed of two chains; the small (or glutamine) chain promotes the hydrolysis of glutamine to ammonia, which is used by the large (or ammonia) chain to synthesize carbamoyl phosphate. Tetramer of heterodimers (alpha,beta)4.</text>
</comment>
<dbReference type="CDD" id="cd01744">
    <property type="entry name" value="GATase1_CPSase"/>
    <property type="match status" value="1"/>
</dbReference>
<keyword evidence="6 11" id="KW-0067">ATP-binding</keyword>
<dbReference type="PANTHER" id="PTHR43418">
    <property type="entry name" value="MULTIFUNCTIONAL TRYPTOPHAN BIOSYNTHESIS PROTEIN-RELATED"/>
    <property type="match status" value="1"/>
</dbReference>
<feature type="binding site" evidence="11">
    <location>
        <position position="287"/>
    </location>
    <ligand>
        <name>L-glutamine</name>
        <dbReference type="ChEBI" id="CHEBI:58359"/>
    </ligand>
</feature>
<dbReference type="GO" id="GO:0004088">
    <property type="term" value="F:carbamoyl-phosphate synthase (glutamine-hydrolyzing) activity"/>
    <property type="evidence" value="ECO:0007669"/>
    <property type="project" value="UniProtKB-UniRule"/>
</dbReference>
<evidence type="ECO:0000256" key="1">
    <source>
        <dbReference type="ARBA" id="ARBA00004812"/>
    </source>
</evidence>
<comment type="pathway">
    <text evidence="1 11">Pyrimidine metabolism; UMP biosynthesis via de novo pathway; (S)-dihydroorotate from bicarbonate: step 1/3.</text>
</comment>
<dbReference type="InterPro" id="IPR002474">
    <property type="entry name" value="CarbamoylP_synth_ssu_N"/>
</dbReference>
<evidence type="ECO:0000256" key="4">
    <source>
        <dbReference type="ARBA" id="ARBA00022598"/>
    </source>
</evidence>
<dbReference type="Gene3D" id="3.40.50.880">
    <property type="match status" value="1"/>
</dbReference>
<dbReference type="UniPathway" id="UPA00068">
    <property type="reaction ID" value="UER00171"/>
</dbReference>
<dbReference type="PROSITE" id="PS51273">
    <property type="entry name" value="GATASE_TYPE_1"/>
    <property type="match status" value="1"/>
</dbReference>
<dbReference type="InterPro" id="IPR035686">
    <property type="entry name" value="CPSase_GATase1"/>
</dbReference>
<protein>
    <recommendedName>
        <fullName evidence="11">Carbamoyl phosphate synthase small chain</fullName>
        <ecNumber evidence="11">6.3.5.5</ecNumber>
    </recommendedName>
    <alternativeName>
        <fullName evidence="11">Carbamoyl phosphate synthetase glutamine chain</fullName>
    </alternativeName>
</protein>
<dbReference type="GO" id="GO:0004359">
    <property type="term" value="F:glutaminase activity"/>
    <property type="evidence" value="ECO:0007669"/>
    <property type="project" value="RHEA"/>
</dbReference>
<gene>
    <name evidence="11" type="primary">carA</name>
    <name evidence="13" type="ORF">SAMN02745174_00448</name>
</gene>
<dbReference type="PANTHER" id="PTHR43418:SF7">
    <property type="entry name" value="CARBAMOYL-PHOSPHATE SYNTHASE SMALL CHAIN"/>
    <property type="match status" value="1"/>
</dbReference>
<dbReference type="GO" id="GO:0044205">
    <property type="term" value="P:'de novo' UMP biosynthetic process"/>
    <property type="evidence" value="ECO:0007669"/>
    <property type="project" value="UniProtKB-UniRule"/>
</dbReference>
<feature type="binding site" evidence="11">
    <location>
        <position position="249"/>
    </location>
    <ligand>
        <name>L-glutamine</name>
        <dbReference type="ChEBI" id="CHEBI:58359"/>
    </ligand>
</feature>
<dbReference type="Pfam" id="PF00117">
    <property type="entry name" value="GATase"/>
    <property type="match status" value="1"/>
</dbReference>
<accession>A0A1T4KJ77</accession>
<evidence type="ECO:0000256" key="11">
    <source>
        <dbReference type="HAMAP-Rule" id="MF_01209"/>
    </source>
</evidence>
<organism evidence="13 14">
    <name type="scientific">Cetobacterium ceti</name>
    <dbReference type="NCBI Taxonomy" id="180163"/>
    <lineage>
        <taxon>Bacteria</taxon>
        <taxon>Fusobacteriati</taxon>
        <taxon>Fusobacteriota</taxon>
        <taxon>Fusobacteriia</taxon>
        <taxon>Fusobacteriales</taxon>
        <taxon>Fusobacteriaceae</taxon>
        <taxon>Cetobacterium</taxon>
    </lineage>
</organism>
<dbReference type="RefSeq" id="WP_078692986.1">
    <property type="nucleotide sequence ID" value="NZ_FUWX01000005.1"/>
</dbReference>
<feature type="region of interest" description="CPSase" evidence="11">
    <location>
        <begin position="1"/>
        <end position="169"/>
    </location>
</feature>
<comment type="similarity">
    <text evidence="3 11">Belongs to the CarA family.</text>
</comment>
<proteinExistence type="inferred from homology"/>
<comment type="catalytic activity">
    <reaction evidence="10 11">
        <text>L-glutamine + H2O = L-glutamate + NH4(+)</text>
        <dbReference type="Rhea" id="RHEA:15889"/>
        <dbReference type="ChEBI" id="CHEBI:15377"/>
        <dbReference type="ChEBI" id="CHEBI:28938"/>
        <dbReference type="ChEBI" id="CHEBI:29985"/>
        <dbReference type="ChEBI" id="CHEBI:58359"/>
    </reaction>
</comment>
<dbReference type="OrthoDB" id="9804328at2"/>
<dbReference type="FunFam" id="3.50.30.20:FF:000001">
    <property type="entry name" value="Carbamoyl-phosphate synthase small chain"/>
    <property type="match status" value="1"/>
</dbReference>
<evidence type="ECO:0000256" key="3">
    <source>
        <dbReference type="ARBA" id="ARBA00007800"/>
    </source>
</evidence>
<comment type="function">
    <text evidence="11">Small subunit of the glutamine-dependent carbamoyl phosphate synthetase (CPSase). CPSase catalyzes the formation of carbamoyl phosphate from the ammonia moiety of glutamine, carbonate, and phosphate donated by ATP, constituting the first step of 2 biosynthetic pathways, one leading to arginine and/or urea and the other to pyrimidine nucleotides. The small subunit (glutamine amidotransferase) binds and cleaves glutamine to supply the large subunit with the substrate ammonia.</text>
</comment>
<dbReference type="SUPFAM" id="SSF52317">
    <property type="entry name" value="Class I glutamine amidotransferase-like"/>
    <property type="match status" value="1"/>
</dbReference>
<dbReference type="InterPro" id="IPR036480">
    <property type="entry name" value="CarbP_synth_ssu_N_sf"/>
</dbReference>
<feature type="binding site" evidence="11">
    <location>
        <position position="246"/>
    </location>
    <ligand>
        <name>L-glutamine</name>
        <dbReference type="ChEBI" id="CHEBI:58359"/>
    </ligand>
</feature>
<keyword evidence="5 11" id="KW-0547">Nucleotide-binding</keyword>
<evidence type="ECO:0000259" key="12">
    <source>
        <dbReference type="SMART" id="SM01097"/>
    </source>
</evidence>
<dbReference type="InterPro" id="IPR006274">
    <property type="entry name" value="CarbamoylP_synth_ssu"/>
</dbReference>
<comment type="catalytic activity">
    <reaction evidence="9 11">
        <text>hydrogencarbonate + L-glutamine + 2 ATP + H2O = carbamoyl phosphate + L-glutamate + 2 ADP + phosphate + 2 H(+)</text>
        <dbReference type="Rhea" id="RHEA:18633"/>
        <dbReference type="ChEBI" id="CHEBI:15377"/>
        <dbReference type="ChEBI" id="CHEBI:15378"/>
        <dbReference type="ChEBI" id="CHEBI:17544"/>
        <dbReference type="ChEBI" id="CHEBI:29985"/>
        <dbReference type="ChEBI" id="CHEBI:30616"/>
        <dbReference type="ChEBI" id="CHEBI:43474"/>
        <dbReference type="ChEBI" id="CHEBI:58228"/>
        <dbReference type="ChEBI" id="CHEBI:58359"/>
        <dbReference type="ChEBI" id="CHEBI:456216"/>
        <dbReference type="EC" id="6.3.5.5"/>
    </reaction>
</comment>